<dbReference type="Gene3D" id="1.10.40.30">
    <property type="entry name" value="Fumarase/aspartase (C-terminal domain)"/>
    <property type="match status" value="1"/>
</dbReference>
<evidence type="ECO:0000256" key="1">
    <source>
        <dbReference type="ARBA" id="ARBA00023239"/>
    </source>
</evidence>
<gene>
    <name evidence="4" type="primary">purB_5</name>
    <name evidence="4" type="ORF">GALL_127250</name>
</gene>
<evidence type="ECO:0000259" key="3">
    <source>
        <dbReference type="SMART" id="SM00998"/>
    </source>
</evidence>
<proteinExistence type="predicted"/>
<dbReference type="AlphaFoldDB" id="A0A1J5SA04"/>
<dbReference type="GO" id="GO:0044208">
    <property type="term" value="P:'de novo' AMP biosynthetic process"/>
    <property type="evidence" value="ECO:0007669"/>
    <property type="project" value="UniProtKB-UniPathway"/>
</dbReference>
<dbReference type="Gene3D" id="1.20.200.10">
    <property type="entry name" value="Fumarase/aspartase (Central domain)"/>
    <property type="match status" value="1"/>
</dbReference>
<dbReference type="SMART" id="SM00998">
    <property type="entry name" value="ADSL_C"/>
    <property type="match status" value="1"/>
</dbReference>
<dbReference type="GO" id="GO:0004018">
    <property type="term" value="F:N6-(1,2-dicarboxyethyl)AMP AMP-lyase (fumarate-forming) activity"/>
    <property type="evidence" value="ECO:0007669"/>
    <property type="project" value="InterPro"/>
</dbReference>
<dbReference type="InterPro" id="IPR000362">
    <property type="entry name" value="Fumarate_lyase_fam"/>
</dbReference>
<dbReference type="NCBIfam" id="TIGR00928">
    <property type="entry name" value="purB"/>
    <property type="match status" value="1"/>
</dbReference>
<name>A0A1J5SA04_9ZZZZ</name>
<sequence>MTFVHNGRSATDSVGKPRHDAYTERFPVKDLNAASKSAGANEQPAQPITNVLAERYASPAMKGIWSQHGRILLERDFWIAVMKAQRELGVPIPSEAIKDYERVKGQVDLAAIDRRERVTLHDVKARIEEFSELAKRQFIHLGLTSRDLTENVEQLQIHRGLQLVQFKAAAALHALGRQAEAHRDLMITGRTHNVPAQPTTLGKRLAMFGQELLLAFSRVEDLLRRYPVRGLKGAVGTQLDQLTLLGGRADKVAQLETRVLRHLGFHASLGSVGQVYPRSLDFEVVSALFQVAAASASLATTMRLMAGQGLLTEGFQEGQVGSSAMPHKMNARNCERICGFATILNGYVAMTSGLAGHQWNEGDVSCSVVRRVALPDAFFAIDGLLETLLTVLRQMDVFPAAVAAENERNLPFLATTTILMEAVKNGAGRETAHEAIKEHALAAAKALRSGGDADLIGRLASDKRVGLGKKQLQKILSENNRFVGAAPDQVDAFVDETRTIARRHKGSADYKPGKLL</sequence>
<reference evidence="4" key="1">
    <citation type="submission" date="2016-10" db="EMBL/GenBank/DDBJ databases">
        <title>Sequence of Gallionella enrichment culture.</title>
        <authorList>
            <person name="Poehlein A."/>
            <person name="Muehling M."/>
            <person name="Daniel R."/>
        </authorList>
    </citation>
    <scope>NUCLEOTIDE SEQUENCE</scope>
</reference>
<dbReference type="EMBL" id="MLJW01000052">
    <property type="protein sequence ID" value="OIR05167.1"/>
    <property type="molecule type" value="Genomic_DNA"/>
</dbReference>
<evidence type="ECO:0000256" key="2">
    <source>
        <dbReference type="SAM" id="MobiDB-lite"/>
    </source>
</evidence>
<dbReference type="PANTHER" id="PTHR43172">
    <property type="entry name" value="ADENYLOSUCCINATE LYASE"/>
    <property type="match status" value="1"/>
</dbReference>
<accession>A0A1J5SA04</accession>
<dbReference type="InterPro" id="IPR008948">
    <property type="entry name" value="L-Aspartase-like"/>
</dbReference>
<keyword evidence="1 4" id="KW-0456">Lyase</keyword>
<dbReference type="InterPro" id="IPR019468">
    <property type="entry name" value="AdenyloSucc_lyase_C"/>
</dbReference>
<dbReference type="PRINTS" id="PR00149">
    <property type="entry name" value="FUMRATELYASE"/>
</dbReference>
<dbReference type="InterPro" id="IPR022761">
    <property type="entry name" value="Fumarate_lyase_N"/>
</dbReference>
<dbReference type="SUPFAM" id="SSF48557">
    <property type="entry name" value="L-aspartase-like"/>
    <property type="match status" value="1"/>
</dbReference>
<dbReference type="Pfam" id="PF10397">
    <property type="entry name" value="ADSL_C"/>
    <property type="match status" value="1"/>
</dbReference>
<dbReference type="InterPro" id="IPR004769">
    <property type="entry name" value="Pur_lyase"/>
</dbReference>
<evidence type="ECO:0000313" key="4">
    <source>
        <dbReference type="EMBL" id="OIR05167.1"/>
    </source>
</evidence>
<dbReference type="PROSITE" id="PS00163">
    <property type="entry name" value="FUMARATE_LYASES"/>
    <property type="match status" value="1"/>
</dbReference>
<dbReference type="UniPathway" id="UPA00075">
    <property type="reaction ID" value="UER00336"/>
</dbReference>
<dbReference type="GO" id="GO:0070626">
    <property type="term" value="F:(S)-2-(5-amino-1-(5-phospho-D-ribosyl)imidazole-4-carboxamido) succinate lyase (fumarate-forming) activity"/>
    <property type="evidence" value="ECO:0007669"/>
    <property type="project" value="TreeGrafter"/>
</dbReference>
<dbReference type="UniPathway" id="UPA00074">
    <property type="reaction ID" value="UER00132"/>
</dbReference>
<dbReference type="Pfam" id="PF00206">
    <property type="entry name" value="Lyase_1"/>
    <property type="match status" value="1"/>
</dbReference>
<dbReference type="GO" id="GO:0006189">
    <property type="term" value="P:'de novo' IMP biosynthetic process"/>
    <property type="evidence" value="ECO:0007669"/>
    <property type="project" value="UniProtKB-UniPathway"/>
</dbReference>
<dbReference type="Gene3D" id="1.10.275.60">
    <property type="match status" value="1"/>
</dbReference>
<dbReference type="InterPro" id="IPR020557">
    <property type="entry name" value="Fumarate_lyase_CS"/>
</dbReference>
<dbReference type="GO" id="GO:0005829">
    <property type="term" value="C:cytosol"/>
    <property type="evidence" value="ECO:0007669"/>
    <property type="project" value="TreeGrafter"/>
</dbReference>
<protein>
    <submittedName>
        <fullName evidence="4">Adenylosuccinate lyase</fullName>
        <ecNumber evidence="4">4.3.2.2</ecNumber>
    </submittedName>
</protein>
<dbReference type="EC" id="4.3.2.2" evidence="4"/>
<feature type="domain" description="Adenylosuccinate lyase C-terminal" evidence="3">
    <location>
        <begin position="410"/>
        <end position="494"/>
    </location>
</feature>
<feature type="region of interest" description="Disordered" evidence="2">
    <location>
        <begin position="1"/>
        <end position="22"/>
    </location>
</feature>
<dbReference type="PANTHER" id="PTHR43172:SF1">
    <property type="entry name" value="ADENYLOSUCCINATE LYASE"/>
    <property type="match status" value="1"/>
</dbReference>
<comment type="caution">
    <text evidence="4">The sequence shown here is derived from an EMBL/GenBank/DDBJ whole genome shotgun (WGS) entry which is preliminary data.</text>
</comment>
<organism evidence="4">
    <name type="scientific">mine drainage metagenome</name>
    <dbReference type="NCBI Taxonomy" id="410659"/>
    <lineage>
        <taxon>unclassified sequences</taxon>
        <taxon>metagenomes</taxon>
        <taxon>ecological metagenomes</taxon>
    </lineage>
</organism>